<evidence type="ECO:0000313" key="4">
    <source>
        <dbReference type="Proteomes" id="UP000265716"/>
    </source>
</evidence>
<dbReference type="Proteomes" id="UP000265716">
    <property type="component" value="Unassembled WGS sequence"/>
</dbReference>
<protein>
    <submittedName>
        <fullName evidence="1">Uncharacterized protein</fullName>
    </submittedName>
</protein>
<dbReference type="EMBL" id="QUTD01001747">
    <property type="protein sequence ID" value="RHY77429.1"/>
    <property type="molecule type" value="Genomic_DNA"/>
</dbReference>
<dbReference type="VEuPathDB" id="FungiDB:H257_16339"/>
<dbReference type="Proteomes" id="UP000266643">
    <property type="component" value="Unassembled WGS sequence"/>
</dbReference>
<name>A0A397CCG8_APHAT</name>
<accession>A0A397CCG8</accession>
<sequence>MLESHRKRPCPEWTSTDTNKAAKTAYSYNGPTSSRRTPNQLQTAYLCILQLQARTLDRFRANGDWETARHLLMTTEKTRHIIARERRRAVLASEWVQPDVAWSTQSPSKSRKRVSFSDRVDVHEALAMDRVNHWDDQQPHPEELLMVRAMGLQAMPRANFSELW</sequence>
<proteinExistence type="predicted"/>
<evidence type="ECO:0000313" key="2">
    <source>
        <dbReference type="EMBL" id="RHY77429.1"/>
    </source>
</evidence>
<evidence type="ECO:0000313" key="1">
    <source>
        <dbReference type="EMBL" id="RHY41007.1"/>
    </source>
</evidence>
<organism evidence="1 4">
    <name type="scientific">Aphanomyces astaci</name>
    <name type="common">Crayfish plague agent</name>
    <dbReference type="NCBI Taxonomy" id="112090"/>
    <lineage>
        <taxon>Eukaryota</taxon>
        <taxon>Sar</taxon>
        <taxon>Stramenopiles</taxon>
        <taxon>Oomycota</taxon>
        <taxon>Saprolegniomycetes</taxon>
        <taxon>Saprolegniales</taxon>
        <taxon>Verrucalvaceae</taxon>
        <taxon>Aphanomyces</taxon>
    </lineage>
</organism>
<dbReference type="EMBL" id="QUTC01009849">
    <property type="protein sequence ID" value="RHY41007.1"/>
    <property type="molecule type" value="Genomic_DNA"/>
</dbReference>
<evidence type="ECO:0000313" key="3">
    <source>
        <dbReference type="EMBL" id="RHZ11741.1"/>
    </source>
</evidence>
<dbReference type="AlphaFoldDB" id="A0A397CCG8"/>
<gene>
    <name evidence="3" type="ORF">DYB26_003725</name>
    <name evidence="2" type="ORF">DYB30_014025</name>
    <name evidence="1" type="ORF">DYB38_005705</name>
</gene>
<dbReference type="EMBL" id="QUTF01014752">
    <property type="protein sequence ID" value="RHZ11741.1"/>
    <property type="molecule type" value="Genomic_DNA"/>
</dbReference>
<reference evidence="4 5" key="1">
    <citation type="submission" date="2018-08" db="EMBL/GenBank/DDBJ databases">
        <title>Aphanomyces genome sequencing and annotation.</title>
        <authorList>
            <person name="Minardi D."/>
            <person name="Oidtmann B."/>
            <person name="Van Der Giezen M."/>
            <person name="Studholme D.J."/>
        </authorList>
    </citation>
    <scope>NUCLEOTIDE SEQUENCE [LARGE SCALE GENOMIC DNA]</scope>
    <source>
        <strain evidence="2 5">D2</strain>
        <strain evidence="3 6">FDL457</strain>
        <strain evidence="1 4">SA</strain>
    </source>
</reference>
<evidence type="ECO:0000313" key="6">
    <source>
        <dbReference type="Proteomes" id="UP000286510"/>
    </source>
</evidence>
<evidence type="ECO:0000313" key="5">
    <source>
        <dbReference type="Proteomes" id="UP000266643"/>
    </source>
</evidence>
<comment type="caution">
    <text evidence="1">The sequence shown here is derived from an EMBL/GenBank/DDBJ whole genome shotgun (WGS) entry which is preliminary data.</text>
</comment>
<dbReference type="Proteomes" id="UP000286510">
    <property type="component" value="Unassembled WGS sequence"/>
</dbReference>